<protein>
    <submittedName>
        <fullName evidence="1">Giant hemoglobins B chain</fullName>
    </submittedName>
</protein>
<organism evidence="1 2">
    <name type="scientific">Gossypium arboreum</name>
    <name type="common">Tree cotton</name>
    <name type="synonym">Gossypium nanking</name>
    <dbReference type="NCBI Taxonomy" id="29729"/>
    <lineage>
        <taxon>Eukaryota</taxon>
        <taxon>Viridiplantae</taxon>
        <taxon>Streptophyta</taxon>
        <taxon>Embryophyta</taxon>
        <taxon>Tracheophyta</taxon>
        <taxon>Spermatophyta</taxon>
        <taxon>Magnoliopsida</taxon>
        <taxon>eudicotyledons</taxon>
        <taxon>Gunneridae</taxon>
        <taxon>Pentapetalae</taxon>
        <taxon>rosids</taxon>
        <taxon>malvids</taxon>
        <taxon>Malvales</taxon>
        <taxon>Malvaceae</taxon>
        <taxon>Malvoideae</taxon>
        <taxon>Gossypium</taxon>
    </lineage>
</organism>
<reference evidence="2" key="1">
    <citation type="submission" date="2014-09" db="EMBL/GenBank/DDBJ databases">
        <authorList>
            <person name="Mudge J."/>
            <person name="Ramaraj T."/>
            <person name="Lindquist I.E."/>
            <person name="Bharti A.K."/>
            <person name="Sundararajan A."/>
            <person name="Cameron C.T."/>
            <person name="Woodward J.E."/>
            <person name="May G.D."/>
            <person name="Brubaker C."/>
            <person name="Broadhvest J."/>
            <person name="Wilkins T.A."/>
        </authorList>
    </citation>
    <scope>NUCLEOTIDE SEQUENCE</scope>
    <source>
        <strain evidence="2">cv. AKA8401</strain>
    </source>
</reference>
<accession>A0A0B0MWK2</accession>
<evidence type="ECO:0000313" key="1">
    <source>
        <dbReference type="EMBL" id="KHG06498.1"/>
    </source>
</evidence>
<dbReference type="EMBL" id="JRRC01453103">
    <property type="protein sequence ID" value="KHG06498.1"/>
    <property type="molecule type" value="Genomic_DNA"/>
</dbReference>
<gene>
    <name evidence="1" type="ORF">F383_32548</name>
</gene>
<sequence length="68" mass="7517">MCLARVPFEMASHVRVLGHVLGCAKPVGNTDLCNMAKLHARVLGHKAVYYDRVSHMVESHARVLCPYG</sequence>
<dbReference type="Proteomes" id="UP000032142">
    <property type="component" value="Unassembled WGS sequence"/>
</dbReference>
<comment type="caution">
    <text evidence="1">The sequence shown here is derived from an EMBL/GenBank/DDBJ whole genome shotgun (WGS) entry which is preliminary data.</text>
</comment>
<name>A0A0B0MWK2_GOSAR</name>
<evidence type="ECO:0000313" key="2">
    <source>
        <dbReference type="Proteomes" id="UP000032142"/>
    </source>
</evidence>
<keyword evidence="2" id="KW-1185">Reference proteome</keyword>
<proteinExistence type="predicted"/>
<dbReference type="AlphaFoldDB" id="A0A0B0MWK2"/>